<gene>
    <name evidence="1" type="ORF">ACFY3B_00045</name>
</gene>
<evidence type="ECO:0000313" key="1">
    <source>
        <dbReference type="EMBL" id="MFF5197980.1"/>
    </source>
</evidence>
<dbReference type="GeneID" id="95371818"/>
<accession>A0ABW6VK07</accession>
<dbReference type="RefSeq" id="WP_357639241.1">
    <property type="nucleotide sequence ID" value="NZ_JBEZFX010000011.1"/>
</dbReference>
<proteinExistence type="predicted"/>
<reference evidence="1 2" key="1">
    <citation type="submission" date="2024-10" db="EMBL/GenBank/DDBJ databases">
        <title>The Natural Products Discovery Center: Release of the First 8490 Sequenced Strains for Exploring Actinobacteria Biosynthetic Diversity.</title>
        <authorList>
            <person name="Kalkreuter E."/>
            <person name="Kautsar S.A."/>
            <person name="Yang D."/>
            <person name="Bader C.D."/>
            <person name="Teijaro C.N."/>
            <person name="Fluegel L."/>
            <person name="Davis C.M."/>
            <person name="Simpson J.R."/>
            <person name="Lauterbach L."/>
            <person name="Steele A.D."/>
            <person name="Gui C."/>
            <person name="Meng S."/>
            <person name="Li G."/>
            <person name="Viehrig K."/>
            <person name="Ye F."/>
            <person name="Su P."/>
            <person name="Kiefer A.F."/>
            <person name="Nichols A."/>
            <person name="Cepeda A.J."/>
            <person name="Yan W."/>
            <person name="Fan B."/>
            <person name="Jiang Y."/>
            <person name="Adhikari A."/>
            <person name="Zheng C.-J."/>
            <person name="Schuster L."/>
            <person name="Cowan T.M."/>
            <person name="Smanski M.J."/>
            <person name="Chevrette M.G."/>
            <person name="De Carvalho L.P.S."/>
            <person name="Shen B."/>
        </authorList>
    </citation>
    <scope>NUCLEOTIDE SEQUENCE [LARGE SCALE GENOMIC DNA]</scope>
    <source>
        <strain evidence="1 2">NPDC000140</strain>
    </source>
</reference>
<evidence type="ECO:0000313" key="2">
    <source>
        <dbReference type="Proteomes" id="UP001602287"/>
    </source>
</evidence>
<sequence>MEIATVMSPDAGEQRSEACSGSMIPLLSARRLTGTPSAMAAATLSYDAGPDDLWVGTEVLRTYADDGARRATADLRTLIGRCPTVASSSQGGSHRFAVAAGPRLGDDSIHVRCSATYGADTLKCDSVLVRIGTTLVVIQEEGNKPGGDRYLHQLAEAALRRYQATA</sequence>
<name>A0ABW6VK07_9ACTN</name>
<keyword evidence="2" id="KW-1185">Reference proteome</keyword>
<dbReference type="Proteomes" id="UP001602287">
    <property type="component" value="Unassembled WGS sequence"/>
</dbReference>
<comment type="caution">
    <text evidence="1">The sequence shown here is derived from an EMBL/GenBank/DDBJ whole genome shotgun (WGS) entry which is preliminary data.</text>
</comment>
<protein>
    <submittedName>
        <fullName evidence="1">Uncharacterized protein</fullName>
    </submittedName>
</protein>
<organism evidence="1 2">
    <name type="scientific">Micromonospora parva</name>
    <dbReference type="NCBI Taxonomy" id="1464048"/>
    <lineage>
        <taxon>Bacteria</taxon>
        <taxon>Bacillati</taxon>
        <taxon>Actinomycetota</taxon>
        <taxon>Actinomycetes</taxon>
        <taxon>Micromonosporales</taxon>
        <taxon>Micromonosporaceae</taxon>
        <taxon>Micromonospora</taxon>
    </lineage>
</organism>
<dbReference type="EMBL" id="JBIAZM010000001">
    <property type="protein sequence ID" value="MFF5197980.1"/>
    <property type="molecule type" value="Genomic_DNA"/>
</dbReference>